<comment type="caution">
    <text evidence="3">The sequence shown here is derived from an EMBL/GenBank/DDBJ whole genome shotgun (WGS) entry which is preliminary data.</text>
</comment>
<proteinExistence type="predicted"/>
<evidence type="ECO:0000259" key="2">
    <source>
        <dbReference type="PROSITE" id="PS51782"/>
    </source>
</evidence>
<dbReference type="Gene3D" id="3.10.350.10">
    <property type="entry name" value="LysM domain"/>
    <property type="match status" value="1"/>
</dbReference>
<dbReference type="InterPro" id="IPR016047">
    <property type="entry name" value="M23ase_b-sheet_dom"/>
</dbReference>
<dbReference type="SMART" id="SM00257">
    <property type="entry name" value="LysM"/>
    <property type="match status" value="1"/>
</dbReference>
<sequence>MITNLEEPPSVENKRTRFLIKKIRILANEVRTLFFVNSLKIKVFFSSPIGKRSTLNIILLAFIALIPWVSEASVNSQIYRDISMYSDPIDPMKAGTFVEDISKYTPGIEEKKSDVALSMMITKNEYDVAKQLQVNEGTTTPEPVRQAATYTVAQGETITQIAEKFNLHVATILDANNISPTNTKNIKEGMELSIPKKDTSTSDDWIVAIKKAEEEERKAAEEKRQKELAAKQTKVLAASTSRSLSARSSTQQSSAYDGTSSGSLIVPISHNGISRGFGGGHTGIDYMAPIGTSVAAADSGKVTIVSSGWNGGYGNQIVVDHGGGRTTRYAHLSGFAVSAGDYVSQGQVIGYSGSSGRSTGPHLHFELIIGGRPVPPF</sequence>
<evidence type="ECO:0000313" key="4">
    <source>
        <dbReference type="Proteomes" id="UP000228596"/>
    </source>
</evidence>
<dbReference type="CDD" id="cd12797">
    <property type="entry name" value="M23_peptidase"/>
    <property type="match status" value="1"/>
</dbReference>
<dbReference type="Pfam" id="PF01476">
    <property type="entry name" value="LysM"/>
    <property type="match status" value="1"/>
</dbReference>
<dbReference type="PANTHER" id="PTHR21666:SF290">
    <property type="entry name" value="PEPTIDASE M23 DOMAIN PROTEIN"/>
    <property type="match status" value="1"/>
</dbReference>
<evidence type="ECO:0000256" key="1">
    <source>
        <dbReference type="SAM" id="MobiDB-lite"/>
    </source>
</evidence>
<dbReference type="PANTHER" id="PTHR21666">
    <property type="entry name" value="PEPTIDASE-RELATED"/>
    <property type="match status" value="1"/>
</dbReference>
<dbReference type="Proteomes" id="UP000228596">
    <property type="component" value="Unassembled WGS sequence"/>
</dbReference>
<dbReference type="InterPro" id="IPR050570">
    <property type="entry name" value="Cell_wall_metabolism_enzyme"/>
</dbReference>
<reference evidence="4" key="1">
    <citation type="submission" date="2017-09" db="EMBL/GenBank/DDBJ databases">
        <title>Depth-based differentiation of microbial function through sediment-hosted aquifers and enrichment of novel symbionts in the deep terrestrial subsurface.</title>
        <authorList>
            <person name="Probst A.J."/>
            <person name="Ladd B."/>
            <person name="Jarett J.K."/>
            <person name="Geller-Mcgrath D.E."/>
            <person name="Sieber C.M.K."/>
            <person name="Emerson J.B."/>
            <person name="Anantharaman K."/>
            <person name="Thomas B.C."/>
            <person name="Malmstrom R."/>
            <person name="Stieglmeier M."/>
            <person name="Klingl A."/>
            <person name="Woyke T."/>
            <person name="Ryan C.M."/>
            <person name="Banfield J.F."/>
        </authorList>
    </citation>
    <scope>NUCLEOTIDE SEQUENCE [LARGE SCALE GENOMIC DNA]</scope>
</reference>
<dbReference type="InterPro" id="IPR018392">
    <property type="entry name" value="LysM"/>
</dbReference>
<dbReference type="Gene3D" id="2.70.70.10">
    <property type="entry name" value="Glucose Permease (Domain IIA)"/>
    <property type="match status" value="1"/>
</dbReference>
<dbReference type="PROSITE" id="PS51782">
    <property type="entry name" value="LYSM"/>
    <property type="match status" value="1"/>
</dbReference>
<protein>
    <recommendedName>
        <fullName evidence="2">LysM domain-containing protein</fullName>
    </recommendedName>
</protein>
<dbReference type="AlphaFoldDB" id="A0A2M6WXZ6"/>
<dbReference type="Pfam" id="PF01551">
    <property type="entry name" value="Peptidase_M23"/>
    <property type="match status" value="1"/>
</dbReference>
<organism evidence="3 4">
    <name type="scientific">Candidatus Berkelbacteria bacterium CG10_big_fil_rev_8_21_14_0_10_41_12</name>
    <dbReference type="NCBI Taxonomy" id="1974513"/>
    <lineage>
        <taxon>Bacteria</taxon>
        <taxon>Candidatus Berkelbacteria</taxon>
    </lineage>
</organism>
<gene>
    <name evidence="3" type="ORF">COT77_00285</name>
</gene>
<dbReference type="GO" id="GO:0004222">
    <property type="term" value="F:metalloendopeptidase activity"/>
    <property type="evidence" value="ECO:0007669"/>
    <property type="project" value="TreeGrafter"/>
</dbReference>
<feature type="domain" description="LysM" evidence="2">
    <location>
        <begin position="148"/>
        <end position="194"/>
    </location>
</feature>
<feature type="region of interest" description="Disordered" evidence="1">
    <location>
        <begin position="239"/>
        <end position="260"/>
    </location>
</feature>
<accession>A0A2M6WXZ6</accession>
<dbReference type="CDD" id="cd00118">
    <property type="entry name" value="LysM"/>
    <property type="match status" value="1"/>
</dbReference>
<dbReference type="InterPro" id="IPR036779">
    <property type="entry name" value="LysM_dom_sf"/>
</dbReference>
<evidence type="ECO:0000313" key="3">
    <source>
        <dbReference type="EMBL" id="PIT97655.1"/>
    </source>
</evidence>
<feature type="compositionally biased region" description="Low complexity" evidence="1">
    <location>
        <begin position="239"/>
        <end position="255"/>
    </location>
</feature>
<dbReference type="SUPFAM" id="SSF51261">
    <property type="entry name" value="Duplicated hybrid motif"/>
    <property type="match status" value="1"/>
</dbReference>
<dbReference type="EMBL" id="PEZV01000002">
    <property type="protein sequence ID" value="PIT97655.1"/>
    <property type="molecule type" value="Genomic_DNA"/>
</dbReference>
<dbReference type="InterPro" id="IPR011055">
    <property type="entry name" value="Dup_hybrid_motif"/>
</dbReference>
<name>A0A2M6WXZ6_9BACT</name>